<evidence type="ECO:0000256" key="1">
    <source>
        <dbReference type="ARBA" id="ARBA00004141"/>
    </source>
</evidence>
<evidence type="ECO:0000256" key="6">
    <source>
        <dbReference type="ARBA" id="ARBA00022989"/>
    </source>
</evidence>
<dbReference type="PANTHER" id="PTHR11432:SF3">
    <property type="entry name" value="NADH-UBIQUINONE OXIDOREDUCTASE CHAIN 1"/>
    <property type="match status" value="1"/>
</dbReference>
<protein>
    <recommendedName>
        <fullName evidence="3 9">NADH-ubiquinone oxidoreductase chain 1</fullName>
        <ecNumber evidence="9">7.1.1.2</ecNumber>
    </recommendedName>
</protein>
<feature type="transmembrane region" description="Helical" evidence="10">
    <location>
        <begin position="243"/>
        <end position="260"/>
    </location>
</feature>
<dbReference type="GO" id="GO:0003954">
    <property type="term" value="F:NADH dehydrogenase activity"/>
    <property type="evidence" value="ECO:0007669"/>
    <property type="project" value="TreeGrafter"/>
</dbReference>
<geneLocation type="mitochondrion" evidence="11"/>
<feature type="transmembrane region" description="Helical" evidence="10">
    <location>
        <begin position="216"/>
        <end position="237"/>
    </location>
</feature>
<keyword evidence="9" id="KW-0830">Ubiquinone</keyword>
<dbReference type="GO" id="GO:0005743">
    <property type="term" value="C:mitochondrial inner membrane"/>
    <property type="evidence" value="ECO:0007669"/>
    <property type="project" value="UniProtKB-SubCell"/>
</dbReference>
<evidence type="ECO:0000313" key="11">
    <source>
        <dbReference type="EMBL" id="ACD02440.1"/>
    </source>
</evidence>
<evidence type="ECO:0000256" key="2">
    <source>
        <dbReference type="ARBA" id="ARBA00010535"/>
    </source>
</evidence>
<keyword evidence="9 11" id="KW-0496">Mitochondrion</keyword>
<comment type="catalytic activity">
    <reaction evidence="9">
        <text>a ubiquinone + NADH + 5 H(+)(in) = a ubiquinol + NAD(+) + 4 H(+)(out)</text>
        <dbReference type="Rhea" id="RHEA:29091"/>
        <dbReference type="Rhea" id="RHEA-COMP:9565"/>
        <dbReference type="Rhea" id="RHEA-COMP:9566"/>
        <dbReference type="ChEBI" id="CHEBI:15378"/>
        <dbReference type="ChEBI" id="CHEBI:16389"/>
        <dbReference type="ChEBI" id="CHEBI:17976"/>
        <dbReference type="ChEBI" id="CHEBI:57540"/>
        <dbReference type="ChEBI" id="CHEBI:57945"/>
        <dbReference type="EC" id="7.1.1.2"/>
    </reaction>
</comment>
<dbReference type="Pfam" id="PF00146">
    <property type="entry name" value="NADHdh"/>
    <property type="match status" value="1"/>
</dbReference>
<comment type="subcellular location">
    <subcellularLocation>
        <location evidence="1">Membrane</location>
        <topology evidence="1">Multi-pass membrane protein</topology>
    </subcellularLocation>
    <subcellularLocation>
        <location evidence="8">Mitochondrion inner membrane</location>
        <topology evidence="8">Multi-pass membrane protein</topology>
    </subcellularLocation>
</comment>
<evidence type="ECO:0000256" key="7">
    <source>
        <dbReference type="ARBA" id="ARBA00023136"/>
    </source>
</evidence>
<name>D7SGS0_PANUL</name>
<keyword evidence="8" id="KW-0520">NAD</keyword>
<keyword evidence="5 8" id="KW-0812">Transmembrane</keyword>
<evidence type="ECO:0000256" key="8">
    <source>
        <dbReference type="RuleBase" id="RU000471"/>
    </source>
</evidence>
<keyword evidence="4" id="KW-0813">Transport</keyword>
<feature type="transmembrane region" description="Helical" evidence="10">
    <location>
        <begin position="68"/>
        <end position="90"/>
    </location>
</feature>
<dbReference type="AlphaFoldDB" id="D7SGS0"/>
<dbReference type="GO" id="GO:0008137">
    <property type="term" value="F:NADH dehydrogenase (ubiquinone) activity"/>
    <property type="evidence" value="ECO:0007669"/>
    <property type="project" value="UniProtKB-EC"/>
</dbReference>
<comment type="similarity">
    <text evidence="2 8">Belongs to the complex I subunit 1 family.</text>
</comment>
<keyword evidence="7 10" id="KW-0472">Membrane</keyword>
<feature type="transmembrane region" description="Helical" evidence="10">
    <location>
        <begin position="96"/>
        <end position="122"/>
    </location>
</feature>
<evidence type="ECO:0000256" key="10">
    <source>
        <dbReference type="SAM" id="Phobius"/>
    </source>
</evidence>
<evidence type="ECO:0000256" key="9">
    <source>
        <dbReference type="RuleBase" id="RU000473"/>
    </source>
</evidence>
<proteinExistence type="inferred from homology"/>
<evidence type="ECO:0000256" key="5">
    <source>
        <dbReference type="ARBA" id="ARBA00022692"/>
    </source>
</evidence>
<evidence type="ECO:0000256" key="3">
    <source>
        <dbReference type="ARBA" id="ARBA00021009"/>
    </source>
</evidence>
<dbReference type="InterPro" id="IPR001694">
    <property type="entry name" value="NADH_UbQ_OxRdtase_su1/FPO"/>
</dbReference>
<feature type="transmembrane region" description="Helical" evidence="10">
    <location>
        <begin position="162"/>
        <end position="187"/>
    </location>
</feature>
<dbReference type="PANTHER" id="PTHR11432">
    <property type="entry name" value="NADH DEHYDROGENASE SUBUNIT 1"/>
    <property type="match status" value="1"/>
</dbReference>
<reference evidence="11" key="1">
    <citation type="submission" date="2008-04" db="EMBL/GenBank/DDBJ databases">
        <title>The complete sequence of the mitochondrial genome of Panonychus ulmi.</title>
        <authorList>
            <person name="Van Leeuwen T."/>
            <person name="Vanholme B."/>
            <person name="Tirry L."/>
        </authorList>
    </citation>
    <scope>NUCLEOTIDE SEQUENCE</scope>
</reference>
<feature type="transmembrane region" description="Helical" evidence="10">
    <location>
        <begin position="134"/>
        <end position="156"/>
    </location>
</feature>
<organism evidence="11">
    <name type="scientific">Panonychus ulmi</name>
    <name type="common">European red mite</name>
    <name type="synonym">Tetranychus ulmi</name>
    <dbReference type="NCBI Taxonomy" id="50024"/>
    <lineage>
        <taxon>Eukaryota</taxon>
        <taxon>Metazoa</taxon>
        <taxon>Ecdysozoa</taxon>
        <taxon>Arthropoda</taxon>
        <taxon>Chelicerata</taxon>
        <taxon>Arachnida</taxon>
        <taxon>Acari</taxon>
        <taxon>Acariformes</taxon>
        <taxon>Trombidiformes</taxon>
        <taxon>Prostigmata</taxon>
        <taxon>Eleutherengona</taxon>
        <taxon>Raphignathae</taxon>
        <taxon>Tetranychoidea</taxon>
        <taxon>Tetranychidae</taxon>
        <taxon>Panonychus</taxon>
    </lineage>
</organism>
<accession>D7SGS0</accession>
<gene>
    <name evidence="11" type="primary">NAD1</name>
</gene>
<dbReference type="EMBL" id="EU682403">
    <property type="protein sequence ID" value="ACD02440.1"/>
    <property type="molecule type" value="Genomic_DNA"/>
</dbReference>
<keyword evidence="6 10" id="KW-1133">Transmembrane helix</keyword>
<evidence type="ECO:0000256" key="4">
    <source>
        <dbReference type="ARBA" id="ARBA00022448"/>
    </source>
</evidence>
<dbReference type="GO" id="GO:0009060">
    <property type="term" value="P:aerobic respiration"/>
    <property type="evidence" value="ECO:0007669"/>
    <property type="project" value="TreeGrafter"/>
</dbReference>
<sequence length="285" mass="34892">MFLMQTFILFMSLITVMFITLTERKFLGILNNRKAPNFLLFMSIFQSLNDFLKLISKKILKMNFIMKIYWVMMIFFGMTMFLLIMLIFPLNNSLMYLYISFYMFFLIYSFMAFFFLILSYSSNSVYSIMAMTRVLIQIISYEVGMIFLFMLPLFVMNEFNFFFYYINNNMLLFFSMMYMIMLVMIVLSEMNRTPFDFLESETELVSGFNVEYFSSLFSFIFLVEYGFFLFMMFMISFFLKLDMFMNLLMIMMFIWTRAFMPRYRYDKMLNLFWKDLVLMVMVFFL</sequence>
<dbReference type="EC" id="7.1.1.2" evidence="9"/>